<proteinExistence type="predicted"/>
<protein>
    <submittedName>
        <fullName evidence="1">Uncharacterized protein</fullName>
    </submittedName>
</protein>
<dbReference type="Gene3D" id="3.30.160.60">
    <property type="entry name" value="Classic Zinc Finger"/>
    <property type="match status" value="1"/>
</dbReference>
<name>A0A8C0AQH2_9AVES</name>
<organism evidence="1 2">
    <name type="scientific">Buteo japonicus</name>
    <dbReference type="NCBI Taxonomy" id="224669"/>
    <lineage>
        <taxon>Eukaryota</taxon>
        <taxon>Metazoa</taxon>
        <taxon>Chordata</taxon>
        <taxon>Craniata</taxon>
        <taxon>Vertebrata</taxon>
        <taxon>Euteleostomi</taxon>
        <taxon>Archelosauria</taxon>
        <taxon>Archosauria</taxon>
        <taxon>Dinosauria</taxon>
        <taxon>Saurischia</taxon>
        <taxon>Theropoda</taxon>
        <taxon>Coelurosauria</taxon>
        <taxon>Aves</taxon>
        <taxon>Neognathae</taxon>
        <taxon>Neoaves</taxon>
        <taxon>Telluraves</taxon>
        <taxon>Accipitrimorphae</taxon>
        <taxon>Accipitriformes</taxon>
        <taxon>Accipitridae</taxon>
        <taxon>Accipitrinae</taxon>
        <taxon>Buteo</taxon>
    </lineage>
</organism>
<evidence type="ECO:0000313" key="2">
    <source>
        <dbReference type="Proteomes" id="UP000694555"/>
    </source>
</evidence>
<reference evidence="1" key="1">
    <citation type="submission" date="2025-08" db="UniProtKB">
        <authorList>
            <consortium name="Ensembl"/>
        </authorList>
    </citation>
    <scope>IDENTIFICATION</scope>
</reference>
<dbReference type="Proteomes" id="UP000694555">
    <property type="component" value="Unplaced"/>
</dbReference>
<dbReference type="Ensembl" id="ENSBJAT00000005804.1">
    <property type="protein sequence ID" value="ENSBJAP00000005639.1"/>
    <property type="gene ID" value="ENSBJAG00000004052.1"/>
</dbReference>
<sequence length="59" mass="7005">MKTSHWNLFTDTFCKVCRAVLQFESQRASHYKVVQTLRLMFCFLHANPVEDNRHSCEVT</sequence>
<keyword evidence="2" id="KW-1185">Reference proteome</keyword>
<accession>A0A8C0AQH2</accession>
<reference evidence="1" key="2">
    <citation type="submission" date="2025-09" db="UniProtKB">
        <authorList>
            <consortium name="Ensembl"/>
        </authorList>
    </citation>
    <scope>IDENTIFICATION</scope>
</reference>
<evidence type="ECO:0000313" key="1">
    <source>
        <dbReference type="Ensembl" id="ENSBJAP00000005639.1"/>
    </source>
</evidence>
<dbReference type="AlphaFoldDB" id="A0A8C0AQH2"/>